<dbReference type="Proteomes" id="UP000594260">
    <property type="component" value="Unplaced"/>
</dbReference>
<evidence type="ECO:0000313" key="2">
    <source>
        <dbReference type="EnsemblMetazoa" id="XP_022670970"/>
    </source>
</evidence>
<protein>
    <recommendedName>
        <fullName evidence="4">Receptor expression-enhancing protein</fullName>
    </recommendedName>
</protein>
<organism evidence="2 3">
    <name type="scientific">Varroa destructor</name>
    <name type="common">Honeybee mite</name>
    <dbReference type="NCBI Taxonomy" id="109461"/>
    <lineage>
        <taxon>Eukaryota</taxon>
        <taxon>Metazoa</taxon>
        <taxon>Ecdysozoa</taxon>
        <taxon>Arthropoda</taxon>
        <taxon>Chelicerata</taxon>
        <taxon>Arachnida</taxon>
        <taxon>Acari</taxon>
        <taxon>Parasitiformes</taxon>
        <taxon>Mesostigmata</taxon>
        <taxon>Gamasina</taxon>
        <taxon>Dermanyssoidea</taxon>
        <taxon>Varroidae</taxon>
        <taxon>Varroa</taxon>
    </lineage>
</organism>
<evidence type="ECO:0008006" key="4">
    <source>
        <dbReference type="Google" id="ProtNLM"/>
    </source>
</evidence>
<feature type="transmembrane region" description="Helical" evidence="1">
    <location>
        <begin position="59"/>
        <end position="77"/>
    </location>
</feature>
<dbReference type="AlphaFoldDB" id="A0A7M7KRQ1"/>
<dbReference type="RefSeq" id="XP_022670970.1">
    <property type="nucleotide sequence ID" value="XM_022815235.1"/>
</dbReference>
<keyword evidence="1" id="KW-0812">Transmembrane</keyword>
<keyword evidence="1" id="KW-0472">Membrane</keyword>
<keyword evidence="3" id="KW-1185">Reference proteome</keyword>
<dbReference type="InParanoid" id="A0A7M7KRQ1"/>
<dbReference type="KEGG" id="vde:111254412"/>
<accession>A0A7M7KRQ1</accession>
<dbReference type="GeneID" id="111254412"/>
<proteinExistence type="predicted"/>
<reference evidence="2" key="1">
    <citation type="submission" date="2021-01" db="UniProtKB">
        <authorList>
            <consortium name="EnsemblMetazoa"/>
        </authorList>
    </citation>
    <scope>IDENTIFICATION</scope>
</reference>
<evidence type="ECO:0000313" key="3">
    <source>
        <dbReference type="Proteomes" id="UP000594260"/>
    </source>
</evidence>
<name>A0A7M7KRQ1_VARDE</name>
<dbReference type="EnsemblMetazoa" id="XM_022815235">
    <property type="protein sequence ID" value="XP_022670970"/>
    <property type="gene ID" value="LOC111254412"/>
</dbReference>
<keyword evidence="1" id="KW-1133">Transmembrane helix</keyword>
<evidence type="ECO:0000256" key="1">
    <source>
        <dbReference type="SAM" id="Phobius"/>
    </source>
</evidence>
<sequence>MSTRYKIDRVRPERVNSMRLHEASFRERLYDNLMQIVYEESILGKIFERLEAIAKLHRVRILYGLLGFCAYIILRFPVEASEAVLRTIIALGAFRCIELDAPRHCSPYWLKMALVYSLMTLLCKMFAYTFQIPEEYCQVGKSLFVVWACTAPYGNFERVYQGLLGSWYMMRVSV</sequence>